<feature type="signal peptide" evidence="1">
    <location>
        <begin position="1"/>
        <end position="28"/>
    </location>
</feature>
<comment type="caution">
    <text evidence="3">The sequence shown here is derived from an EMBL/GenBank/DDBJ whole genome shotgun (WGS) entry which is preliminary data.</text>
</comment>
<evidence type="ECO:0000313" key="3">
    <source>
        <dbReference type="EMBL" id="MFC3226481.1"/>
    </source>
</evidence>
<dbReference type="Gene3D" id="3.30.160.710">
    <property type="match status" value="1"/>
</dbReference>
<protein>
    <submittedName>
        <fullName evidence="3">MBG domain-containing protein</fullName>
    </submittedName>
</protein>
<keyword evidence="1" id="KW-0732">Signal</keyword>
<evidence type="ECO:0000256" key="1">
    <source>
        <dbReference type="SAM" id="SignalP"/>
    </source>
</evidence>
<dbReference type="InterPro" id="IPR050909">
    <property type="entry name" value="Bact_Autotransporter_VF"/>
</dbReference>
<sequence length="1899" mass="183714">MNNRYGLQTRLLAGTALVFGLAPLAPLAAQELPAGGQVTHGAATVSQPAAGRMVVDQTSARAILSWQSFSVGQGGEVAFRNGAGATLNRVAGALPSRIDGRLSATGSVYLVNPAGIVVGSTGRIATGGGFIASTHDIADGDFLRGGPLTFAGRSDAAVVNAGQIGASGGDVALIARRVENSGSIEAPNGTAALAAGYEVLVSDAMTDGGRFAVKVGGAGTEVRSDGAVRAAVAELRANGGHVYALAGNTEGVIAATGVARRDGRIFLTAGGGGKVTTGGRISALAAGGEGARPGGAIELSGDTVTVGGDLSAASDSGPGGSVSVQGDLVVNTGSIRAGGTRGGTVDIGGRAILNAGIAAAGASEGQAGTVRVRAAESYVEIAGAGLRADGAVDGGTIAVSAERLFTSGLIAATGRGGRGGRIELQGGDIDLAAARLDAGGAHGGGTILLGGGLRGDGGLRHAATLDASAATGIRADAWTAGDGGLVVLWSDQATGFFGRASARGGATGGDGGLIEVSSKGQVAMGGTADAGAPQGRAGALLLDPRDITISDLTGIFPQYPLVDPNPSPNNSFGNTIVHLQTDTVVVTAPNDDAGGADAGAVYLFDESSGALLSTLIGGTPDDQVGTGVTALENGHFVVSSPSWDNGAVVNAGAVTWGSGTTGINGTVSAANSLVGSTPADQVGINGVVPLANGNYVAISPNWDNGGVADTGAVTWGNGVGGTAGAVTAANSIVGSTASDNVGSGGVTALSSGNFVVASPFWDNFDAFTPNVGAVMWADGLGGTVGAVTAGRALVGSTLGDQVGGGSVVELANGNYVVVSPAWNNGGVISAGAVTWGDGAAGRTGAVDPANSLVGSNANDLVGSFGVTALTNGNYVVASPLWDNGGLTDAGAATWGDGAAGSVGEVAAANSLVGTIPEDQVAATGVVALANGNYLVLSALWDNGGIANAGAATWGDGAVGTSGAVTAVNSQVGSTPEDQVGNGGAAALSNGNYVTASPFWDNGGIVDAGAASWGDGATGSSGAVSAANSLVGSTASDQIGFGGVTALDNGNYVVASPLFDSAGSVDAGAATWATGAAATAAAVSSANSLVGVTPNDQVADGGVTALTNGNYVVLSSSWINGVVDRAGAATWGDGAAGTFGAVSAANSLFGSTTDDLQGTTVLALSNGDYALASPSWDNGVLLDAGAVAVGDGTAGTTGAISGVNAMTGGATMELFGGAMNVEGDTTLIVGSPFEGRAVVGMLDINADTGGLIFARAQGQDITIAPSAVTGVLDSGTDLALQASNDIFVTSPVLADNRSVASLTLEAGRSINVGANIRVGGTLTLIANTPQAAGVVEADRAAGPAVIDTLAATLTSGGAMDLELADGAGRAANDSGGIMLGAISAPSLTVLDAGPSAGTAIAFSSSITTTGSQIYSGDLFVGVPAVALTSTGGAVTWATEGADTITGGPGAEIRMTDASGLIRYGLLDPADAARISFGGTDSRLYGDSNPDLAQPLLTAGSLRPGDNLGSLFAAGAGLSGAVPTATSNAGGYVVAIDGSGAATSLTVPGYFVTTQGAGTLTVLPRPISVAADAQSRVYGDANPPLTYTIGGSGLANGDTLAGGLATAATAASSVGSYAITQGSLAASANYSLSFTEGQLQVAQRPLAVTADPQSRRYGDTNPALTYTIGGAGLANGDTLSGGLATAATAASSVGSYAITQGSLAATANYSLSFTEGQLQVTQRPITVTAESLSRSYGDANPSLTYQVGGAGLANGDLLGGALATAAGTASPVGSYAIAQGSLAASSNYSLSFTEGQLQVTQRPIAVTAMQRSRAFGTANPELVFAIAQGSLAGGDAISLATTADQASVPGSYDIMLDGLWRGGLDVASNYDLTYRSALLTVLAAPVQESDETESTIEACTM</sequence>
<name>A0ABV7KW46_9PROT</name>
<evidence type="ECO:0000313" key="4">
    <source>
        <dbReference type="Proteomes" id="UP001595528"/>
    </source>
</evidence>
<accession>A0ABV7KW46</accession>
<evidence type="ECO:0000259" key="2">
    <source>
        <dbReference type="SMART" id="SM00912"/>
    </source>
</evidence>
<dbReference type="InterPro" id="IPR043710">
    <property type="entry name" value="DUF5650"/>
</dbReference>
<dbReference type="NCBIfam" id="TIGR01901">
    <property type="entry name" value="adhes_NPXG"/>
    <property type="match status" value="1"/>
</dbReference>
<gene>
    <name evidence="3" type="ORF">ACFOGJ_04525</name>
</gene>
<dbReference type="InterPro" id="IPR012334">
    <property type="entry name" value="Pectin_lyas_fold"/>
</dbReference>
<dbReference type="Pfam" id="PF18676">
    <property type="entry name" value="MBG_2"/>
    <property type="match status" value="4"/>
</dbReference>
<dbReference type="InterPro" id="IPR008638">
    <property type="entry name" value="FhaB/CdiA-like_TPS"/>
</dbReference>
<reference evidence="4" key="1">
    <citation type="journal article" date="2019" name="Int. J. Syst. Evol. Microbiol.">
        <title>The Global Catalogue of Microorganisms (GCM) 10K type strain sequencing project: providing services to taxonomists for standard genome sequencing and annotation.</title>
        <authorList>
            <consortium name="The Broad Institute Genomics Platform"/>
            <consortium name="The Broad Institute Genome Sequencing Center for Infectious Disease"/>
            <person name="Wu L."/>
            <person name="Ma J."/>
        </authorList>
    </citation>
    <scope>NUCLEOTIDE SEQUENCE [LARGE SCALE GENOMIC DNA]</scope>
    <source>
        <strain evidence="4">KCTC 42964</strain>
    </source>
</reference>
<dbReference type="Pfam" id="PF18888">
    <property type="entry name" value="DUF5650"/>
    <property type="match status" value="10"/>
</dbReference>
<keyword evidence="4" id="KW-1185">Reference proteome</keyword>
<dbReference type="SMART" id="SM00912">
    <property type="entry name" value="Haemagg_act"/>
    <property type="match status" value="1"/>
</dbReference>
<dbReference type="Pfam" id="PF05860">
    <property type="entry name" value="TPS"/>
    <property type="match status" value="1"/>
</dbReference>
<dbReference type="EMBL" id="JBHRTR010000013">
    <property type="protein sequence ID" value="MFC3226481.1"/>
    <property type="molecule type" value="Genomic_DNA"/>
</dbReference>
<feature type="domain" description="Filamentous haemagglutinin FhaB/tRNA nuclease CdiA-like TPS" evidence="2">
    <location>
        <begin position="29"/>
        <end position="141"/>
    </location>
</feature>
<dbReference type="InterPro" id="IPR041286">
    <property type="entry name" value="MBG_2"/>
</dbReference>
<feature type="chain" id="PRO_5046162806" evidence="1">
    <location>
        <begin position="29"/>
        <end position="1899"/>
    </location>
</feature>
<dbReference type="InterPro" id="IPR011050">
    <property type="entry name" value="Pectin_lyase_fold/virulence"/>
</dbReference>
<dbReference type="Gene3D" id="2.160.20.10">
    <property type="entry name" value="Single-stranded right-handed beta-helix, Pectin lyase-like"/>
    <property type="match status" value="2"/>
</dbReference>
<proteinExistence type="predicted"/>
<dbReference type="RefSeq" id="WP_379898489.1">
    <property type="nucleotide sequence ID" value="NZ_JBHRTR010000013.1"/>
</dbReference>
<dbReference type="PANTHER" id="PTHR12338">
    <property type="entry name" value="AUTOTRANSPORTER"/>
    <property type="match status" value="1"/>
</dbReference>
<organism evidence="3 4">
    <name type="scientific">Marinibaculum pumilum</name>
    <dbReference type="NCBI Taxonomy" id="1766165"/>
    <lineage>
        <taxon>Bacteria</taxon>
        <taxon>Pseudomonadati</taxon>
        <taxon>Pseudomonadota</taxon>
        <taxon>Alphaproteobacteria</taxon>
        <taxon>Rhodospirillales</taxon>
        <taxon>Rhodospirillaceae</taxon>
        <taxon>Marinibaculum</taxon>
    </lineage>
</organism>
<dbReference type="SUPFAM" id="SSF51126">
    <property type="entry name" value="Pectin lyase-like"/>
    <property type="match status" value="1"/>
</dbReference>
<dbReference type="Proteomes" id="UP001595528">
    <property type="component" value="Unassembled WGS sequence"/>
</dbReference>
<dbReference type="PANTHER" id="PTHR12338:SF5">
    <property type="entry name" value="ANTIGEN 43-RELATED"/>
    <property type="match status" value="1"/>
</dbReference>